<feature type="transmembrane region" description="Helical" evidence="6">
    <location>
        <begin position="253"/>
        <end position="272"/>
    </location>
</feature>
<dbReference type="STRING" id="1097556.R4XFI3"/>
<feature type="region of interest" description="Disordered" evidence="5">
    <location>
        <begin position="416"/>
        <end position="443"/>
    </location>
</feature>
<dbReference type="InterPro" id="IPR005178">
    <property type="entry name" value="Ostalpha/TMEM184C"/>
</dbReference>
<evidence type="ECO:0000313" key="8">
    <source>
        <dbReference type="Proteomes" id="UP000013776"/>
    </source>
</evidence>
<feature type="transmembrane region" description="Helical" evidence="6">
    <location>
        <begin position="176"/>
        <end position="200"/>
    </location>
</feature>
<dbReference type="PANTHER" id="PTHR23423">
    <property type="entry name" value="ORGANIC SOLUTE TRANSPORTER-RELATED"/>
    <property type="match status" value="1"/>
</dbReference>
<evidence type="ECO:0000256" key="5">
    <source>
        <dbReference type="SAM" id="MobiDB-lite"/>
    </source>
</evidence>
<comment type="caution">
    <text evidence="7">The sequence shown here is derived from an EMBL/GenBank/DDBJ whole genome shotgun (WGS) entry which is preliminary data.</text>
</comment>
<keyword evidence="4 6" id="KW-0472">Membrane</keyword>
<dbReference type="VEuPathDB" id="FungiDB:TAPDE_005139"/>
<dbReference type="OrthoDB" id="5348404at2759"/>
<evidence type="ECO:0000256" key="3">
    <source>
        <dbReference type="ARBA" id="ARBA00022989"/>
    </source>
</evidence>
<proteinExistence type="predicted"/>
<feature type="transmembrane region" description="Helical" evidence="6">
    <location>
        <begin position="44"/>
        <end position="62"/>
    </location>
</feature>
<keyword evidence="3 6" id="KW-1133">Transmembrane helix</keyword>
<evidence type="ECO:0008006" key="9">
    <source>
        <dbReference type="Google" id="ProtNLM"/>
    </source>
</evidence>
<keyword evidence="2 6" id="KW-0812">Transmembrane</keyword>
<feature type="transmembrane region" description="Helical" evidence="6">
    <location>
        <begin position="107"/>
        <end position="125"/>
    </location>
</feature>
<dbReference type="AlphaFoldDB" id="R4XFI3"/>
<dbReference type="Proteomes" id="UP000013776">
    <property type="component" value="Unassembled WGS sequence"/>
</dbReference>
<evidence type="ECO:0000256" key="1">
    <source>
        <dbReference type="ARBA" id="ARBA00004141"/>
    </source>
</evidence>
<comment type="subcellular location">
    <subcellularLocation>
        <location evidence="1">Membrane</location>
        <topology evidence="1">Multi-pass membrane protein</topology>
    </subcellularLocation>
</comment>
<sequence>MLHDIGWLVAAVFAFFASAIAFWLMWMHAAYYHKPWEQRHIARILLMLPVYSIVSLFSYVYYPWAMAYNTISSAYEAFALCSFFLLLRTYLDPDVRGLKHDLRMRIITYWAWPLSYGFLQQLLHLSPMNGLTWYHCMTFGISQYAILRPTLAVLSIVLEQYHLFCETTLSPAFGNFYVFVLQSISVAVAMYCVVAFYLELKDEPALKRHKPMMKLACIKLVIFLIFWQSVALQLLAVMGIIHDKNENWSARDVQTGLNALATCVEMAIFAILHISAFTYKDYIPLGQVTTTHRWRLFVDAFNFFDFVWEFVRACKWVFRDRKIFDPDRFDVEMDDRIYQELESKRMRQVHPFPQTGRDTSDNNAPMMSRQSPLIDSLAQSAVAPLSRLNDSQAGPELGKIVVNGVLRPPPKLRVLQTRSRSSSNVPDHESSIGPQMSDLGPLAPAFSTNGSIVQKCHIPKADRVLGTYKLHCDVEPKL</sequence>
<protein>
    <recommendedName>
        <fullName evidence="9">DUF300 domain protein</fullName>
    </recommendedName>
</protein>
<accession>R4XFI3</accession>
<evidence type="ECO:0000313" key="7">
    <source>
        <dbReference type="EMBL" id="CCG84636.1"/>
    </source>
</evidence>
<dbReference type="eggNOG" id="KOG2641">
    <property type="taxonomic scope" value="Eukaryota"/>
</dbReference>
<dbReference type="SMART" id="SM01417">
    <property type="entry name" value="Solute_trans_a"/>
    <property type="match status" value="1"/>
</dbReference>
<evidence type="ECO:0000256" key="4">
    <source>
        <dbReference type="ARBA" id="ARBA00023136"/>
    </source>
</evidence>
<feature type="transmembrane region" description="Helical" evidence="6">
    <location>
        <begin position="6"/>
        <end position="32"/>
    </location>
</feature>
<name>R4XFI3_TAPDE</name>
<dbReference type="Pfam" id="PF03619">
    <property type="entry name" value="Solute_trans_a"/>
    <property type="match status" value="1"/>
</dbReference>
<dbReference type="EMBL" id="CAHR02000279">
    <property type="protein sequence ID" value="CCG84636.1"/>
    <property type="molecule type" value="Genomic_DNA"/>
</dbReference>
<keyword evidence="8" id="KW-1185">Reference proteome</keyword>
<evidence type="ECO:0000256" key="2">
    <source>
        <dbReference type="ARBA" id="ARBA00022692"/>
    </source>
</evidence>
<dbReference type="GO" id="GO:0016020">
    <property type="term" value="C:membrane"/>
    <property type="evidence" value="ECO:0007669"/>
    <property type="project" value="UniProtKB-SubCell"/>
</dbReference>
<feature type="transmembrane region" description="Helical" evidence="6">
    <location>
        <begin position="68"/>
        <end position="87"/>
    </location>
</feature>
<evidence type="ECO:0000256" key="6">
    <source>
        <dbReference type="SAM" id="Phobius"/>
    </source>
</evidence>
<gene>
    <name evidence="7" type="ORF">TAPDE_005139</name>
</gene>
<feature type="compositionally biased region" description="Polar residues" evidence="5">
    <location>
        <begin position="416"/>
        <end position="425"/>
    </location>
</feature>
<organism evidence="7 8">
    <name type="scientific">Taphrina deformans (strain PYCC 5710 / ATCC 11124 / CBS 356.35 / IMI 108563 / JCM 9778 / NBRC 8474)</name>
    <name type="common">Peach leaf curl fungus</name>
    <name type="synonym">Lalaria deformans</name>
    <dbReference type="NCBI Taxonomy" id="1097556"/>
    <lineage>
        <taxon>Eukaryota</taxon>
        <taxon>Fungi</taxon>
        <taxon>Dikarya</taxon>
        <taxon>Ascomycota</taxon>
        <taxon>Taphrinomycotina</taxon>
        <taxon>Taphrinomycetes</taxon>
        <taxon>Taphrinales</taxon>
        <taxon>Taphrinaceae</taxon>
        <taxon>Taphrina</taxon>
    </lineage>
</organism>
<reference evidence="7 8" key="1">
    <citation type="journal article" date="2013" name="MBio">
        <title>Genome sequencing of the plant pathogen Taphrina deformans, the causal agent of peach leaf curl.</title>
        <authorList>
            <person name="Cisse O.H."/>
            <person name="Almeida J.M.G.C.F."/>
            <person name="Fonseca A."/>
            <person name="Kumar A.A."/>
            <person name="Salojaervi J."/>
            <person name="Overmyer K."/>
            <person name="Hauser P.M."/>
            <person name="Pagni M."/>
        </authorList>
    </citation>
    <scope>NUCLEOTIDE SEQUENCE [LARGE SCALE GENOMIC DNA]</scope>
    <source>
        <strain evidence="8">PYCC 5710 / ATCC 11124 / CBS 356.35 / IMI 108563 / JCM 9778 / NBRC 8474</strain>
    </source>
</reference>
<feature type="transmembrane region" description="Helical" evidence="6">
    <location>
        <begin position="220"/>
        <end position="241"/>
    </location>
</feature>